<protein>
    <recommendedName>
        <fullName evidence="4">Phage tail tape measure protein</fullName>
    </recommendedName>
</protein>
<feature type="transmembrane region" description="Helical" evidence="1">
    <location>
        <begin position="142"/>
        <end position="165"/>
    </location>
</feature>
<proteinExistence type="predicted"/>
<feature type="transmembrane region" description="Helical" evidence="1">
    <location>
        <begin position="233"/>
        <end position="261"/>
    </location>
</feature>
<evidence type="ECO:0008006" key="4">
    <source>
        <dbReference type="Google" id="ProtNLM"/>
    </source>
</evidence>
<keyword evidence="1" id="KW-0812">Transmembrane</keyword>
<keyword evidence="3" id="KW-1185">Reference proteome</keyword>
<feature type="transmembrane region" description="Helical" evidence="1">
    <location>
        <begin position="281"/>
        <end position="304"/>
    </location>
</feature>
<organism evidence="2 3">
    <name type="scientific">Kribbella yunnanensis</name>
    <dbReference type="NCBI Taxonomy" id="190194"/>
    <lineage>
        <taxon>Bacteria</taxon>
        <taxon>Bacillati</taxon>
        <taxon>Actinomycetota</taxon>
        <taxon>Actinomycetes</taxon>
        <taxon>Propionibacteriales</taxon>
        <taxon>Kribbellaceae</taxon>
        <taxon>Kribbella</taxon>
    </lineage>
</organism>
<dbReference type="Proteomes" id="UP001500280">
    <property type="component" value="Unassembled WGS sequence"/>
</dbReference>
<dbReference type="EMBL" id="BAAANF010000027">
    <property type="protein sequence ID" value="GAA1716392.1"/>
    <property type="molecule type" value="Genomic_DNA"/>
</dbReference>
<keyword evidence="1" id="KW-1133">Transmembrane helix</keyword>
<feature type="transmembrane region" description="Helical" evidence="1">
    <location>
        <begin position="172"/>
        <end position="191"/>
    </location>
</feature>
<feature type="transmembrane region" description="Helical" evidence="1">
    <location>
        <begin position="118"/>
        <end position="136"/>
    </location>
</feature>
<feature type="transmembrane region" description="Helical" evidence="1">
    <location>
        <begin position="197"/>
        <end position="221"/>
    </location>
</feature>
<dbReference type="RefSeq" id="WP_344163747.1">
    <property type="nucleotide sequence ID" value="NZ_BAAANF010000027.1"/>
</dbReference>
<gene>
    <name evidence="2" type="ORF">GCM10009745_76110</name>
</gene>
<evidence type="ECO:0000313" key="3">
    <source>
        <dbReference type="Proteomes" id="UP001500280"/>
    </source>
</evidence>
<sequence>MALSVGDFVANIGLNDTLFQDTLTQMRSKFDEAKTDIVNKAEEAGRKVAEALGKSKGPVVGAAAGIGVDAAVALGGGLLSLVGGPVMGLLATGLQAGLSAAIGFLTTKLQPAFDAVSNFITGTVVPAFQSLGQWIAANQTPLMIVGGIILAFFLPALIQLGIAAAVAAAATIAAFATMAAQAVVAAAQFVAQSAMMLVQWGLMGWTAVANAAKVVGAWIVMGTQALLQGARMAAAWLLAMGPIPLIIAAVVGLVALIIANWDTIVAWTKAAFQAIWDFLKMIWNAIVTGISAAIDSVLAAIGWLGQLPGKVAGWFGGVLSAAVGKLGELLSWLGGLPGRILGALGNLGNLLLDVGRSILEGLWNGLKAAATWIKDKIIGLIKDIIPGPIKSILGISSPSKVAAELGRWVPLGLAKGIEDTSAAVARASSQLAGLVTAGIGDLSLATATPYQLASNAASTAEPERAVIRIENFYTTPDQTPADIAHELDWMSRGGG</sequence>
<accession>A0ABP4V2U6</accession>
<evidence type="ECO:0000313" key="2">
    <source>
        <dbReference type="EMBL" id="GAA1716392.1"/>
    </source>
</evidence>
<evidence type="ECO:0000256" key="1">
    <source>
        <dbReference type="SAM" id="Phobius"/>
    </source>
</evidence>
<comment type="caution">
    <text evidence="2">The sequence shown here is derived from an EMBL/GenBank/DDBJ whole genome shotgun (WGS) entry which is preliminary data.</text>
</comment>
<reference evidence="3" key="1">
    <citation type="journal article" date="2019" name="Int. J. Syst. Evol. Microbiol.">
        <title>The Global Catalogue of Microorganisms (GCM) 10K type strain sequencing project: providing services to taxonomists for standard genome sequencing and annotation.</title>
        <authorList>
            <consortium name="The Broad Institute Genomics Platform"/>
            <consortium name="The Broad Institute Genome Sequencing Center for Infectious Disease"/>
            <person name="Wu L."/>
            <person name="Ma J."/>
        </authorList>
    </citation>
    <scope>NUCLEOTIDE SEQUENCE [LARGE SCALE GENOMIC DNA]</scope>
    <source>
        <strain evidence="3">JCM 14307</strain>
    </source>
</reference>
<name>A0ABP4V2U6_9ACTN</name>
<keyword evidence="1" id="KW-0472">Membrane</keyword>